<dbReference type="Pfam" id="PF07811">
    <property type="entry name" value="TadE"/>
    <property type="match status" value="1"/>
</dbReference>
<protein>
    <submittedName>
        <fullName evidence="3">Pilus assembly protein</fullName>
    </submittedName>
</protein>
<evidence type="ECO:0000259" key="2">
    <source>
        <dbReference type="Pfam" id="PF07811"/>
    </source>
</evidence>
<feature type="domain" description="TadE-like" evidence="2">
    <location>
        <begin position="15"/>
        <end position="57"/>
    </location>
</feature>
<dbReference type="AlphaFoldDB" id="A0A4Q5J4I6"/>
<dbReference type="OrthoDB" id="5190946at2"/>
<organism evidence="3 4">
    <name type="scientific">Nocardioides iriomotensis</name>
    <dbReference type="NCBI Taxonomy" id="715784"/>
    <lineage>
        <taxon>Bacteria</taxon>
        <taxon>Bacillati</taxon>
        <taxon>Actinomycetota</taxon>
        <taxon>Actinomycetes</taxon>
        <taxon>Propionibacteriales</taxon>
        <taxon>Nocardioidaceae</taxon>
        <taxon>Nocardioides</taxon>
    </lineage>
</organism>
<evidence type="ECO:0000256" key="1">
    <source>
        <dbReference type="SAM" id="Phobius"/>
    </source>
</evidence>
<evidence type="ECO:0000313" key="3">
    <source>
        <dbReference type="EMBL" id="RYU12345.1"/>
    </source>
</evidence>
<reference evidence="3 4" key="1">
    <citation type="submission" date="2019-01" db="EMBL/GenBank/DDBJ databases">
        <title>Nocardioides guangzhouensis sp. nov., an actinobacterium isolated from soil.</title>
        <authorList>
            <person name="Fu Y."/>
            <person name="Cai Y."/>
            <person name="Lin Z."/>
            <person name="Chen P."/>
        </authorList>
    </citation>
    <scope>NUCLEOTIDE SEQUENCE [LARGE SCALE GENOMIC DNA]</scope>
    <source>
        <strain evidence="3 4">NBRC 105384</strain>
    </source>
</reference>
<dbReference type="InterPro" id="IPR012495">
    <property type="entry name" value="TadE-like_dom"/>
</dbReference>
<name>A0A4Q5J4I6_9ACTN</name>
<accession>A0A4Q5J4I6</accession>
<sequence>MRGPVAVLRRRDDGGATAVEFALVMLPLIYLVFGIIQYGLYFYAMQSGTSAASGAVRELTVGDCQDNSTLRAYIHKRLGPASTTSAAGLTFFKEDGSTTATGPVYYNSSNSEVSAPGNVGGRVALTVKFQAINLHFPFIPVPNDGEVVRTSFGRIENTVPTGGGCT</sequence>
<dbReference type="EMBL" id="SDPU01000021">
    <property type="protein sequence ID" value="RYU12345.1"/>
    <property type="molecule type" value="Genomic_DNA"/>
</dbReference>
<comment type="caution">
    <text evidence="3">The sequence shown here is derived from an EMBL/GenBank/DDBJ whole genome shotgun (WGS) entry which is preliminary data.</text>
</comment>
<dbReference type="Proteomes" id="UP000291189">
    <property type="component" value="Unassembled WGS sequence"/>
</dbReference>
<proteinExistence type="predicted"/>
<feature type="transmembrane region" description="Helical" evidence="1">
    <location>
        <begin position="21"/>
        <end position="44"/>
    </location>
</feature>
<keyword evidence="1" id="KW-0472">Membrane</keyword>
<keyword evidence="1" id="KW-0812">Transmembrane</keyword>
<gene>
    <name evidence="3" type="ORF">ETU37_10050</name>
</gene>
<keyword evidence="1" id="KW-1133">Transmembrane helix</keyword>
<keyword evidence="4" id="KW-1185">Reference proteome</keyword>
<evidence type="ECO:0000313" key="4">
    <source>
        <dbReference type="Proteomes" id="UP000291189"/>
    </source>
</evidence>